<dbReference type="AlphaFoldDB" id="A0A3R6Z9E3"/>
<accession>A0A3R6Z9E3</accession>
<sequence>MLGNIIHVYLCIQDKAKLAKAFRERKDKYGQIKLKLQHDIQAYQDALKANAADAVVQPVLRSIEDTKQLLISLEEEADIATKSAVLQENEKLRQAIQEDERAKMQQEKELFLEQALADERRRLHAQAEDERVKLDQILSESVDKEKRLAEEVIKQREKSVAMSEEMHRLKHKYADDQTKTKLQLQDMLHGLQTQWLYEKNHLDEKFVEAMRLLTKAHADIVYLTKKNDALERQLYDLHEQQHRVKNGQH</sequence>
<evidence type="ECO:0000313" key="2">
    <source>
        <dbReference type="EMBL" id="RHY41681.1"/>
    </source>
</evidence>
<organism evidence="2 3">
    <name type="scientific">Aphanomyces astaci</name>
    <name type="common">Crayfish plague agent</name>
    <dbReference type="NCBI Taxonomy" id="112090"/>
    <lineage>
        <taxon>Eukaryota</taxon>
        <taxon>Sar</taxon>
        <taxon>Stramenopiles</taxon>
        <taxon>Oomycota</taxon>
        <taxon>Saprolegniomycetes</taxon>
        <taxon>Saprolegniales</taxon>
        <taxon>Verrucalvaceae</taxon>
        <taxon>Aphanomyces</taxon>
    </lineage>
</organism>
<evidence type="ECO:0000313" key="3">
    <source>
        <dbReference type="Proteomes" id="UP000283543"/>
    </source>
</evidence>
<dbReference type="EMBL" id="QUTB01008792">
    <property type="protein sequence ID" value="RHY41681.1"/>
    <property type="molecule type" value="Genomic_DNA"/>
</dbReference>
<dbReference type="Proteomes" id="UP000283543">
    <property type="component" value="Unassembled WGS sequence"/>
</dbReference>
<gene>
    <name evidence="2" type="ORF">DYB34_012625</name>
</gene>
<proteinExistence type="predicted"/>
<dbReference type="VEuPathDB" id="FungiDB:H257_10587"/>
<keyword evidence="1" id="KW-0175">Coiled coil</keyword>
<comment type="caution">
    <text evidence="2">The sequence shown here is derived from an EMBL/GenBank/DDBJ whole genome shotgun (WGS) entry which is preliminary data.</text>
</comment>
<name>A0A3R6Z9E3_APHAT</name>
<feature type="coiled-coil region" evidence="1">
    <location>
        <begin position="63"/>
        <end position="109"/>
    </location>
</feature>
<reference evidence="2 3" key="1">
    <citation type="submission" date="2018-08" db="EMBL/GenBank/DDBJ databases">
        <title>Aphanomyces genome sequencing and annotation.</title>
        <authorList>
            <person name="Minardi D."/>
            <person name="Oidtmann B."/>
            <person name="Van Der Giezen M."/>
            <person name="Studholme D.J."/>
        </authorList>
    </citation>
    <scope>NUCLEOTIDE SEQUENCE [LARGE SCALE GENOMIC DNA]</scope>
    <source>
        <strain evidence="2 3">Si</strain>
    </source>
</reference>
<protein>
    <submittedName>
        <fullName evidence="2">Uncharacterized protein</fullName>
    </submittedName>
</protein>
<evidence type="ECO:0000256" key="1">
    <source>
        <dbReference type="SAM" id="Coils"/>
    </source>
</evidence>